<dbReference type="PROSITE" id="PS00109">
    <property type="entry name" value="PROTEIN_KINASE_TYR"/>
    <property type="match status" value="1"/>
</dbReference>
<dbReference type="Pfam" id="PF07714">
    <property type="entry name" value="PK_Tyr_Ser-Thr"/>
    <property type="match status" value="1"/>
</dbReference>
<dbReference type="PROSITE" id="PS50011">
    <property type="entry name" value="PROTEIN_KINASE_DOM"/>
    <property type="match status" value="1"/>
</dbReference>
<dbReference type="Gene3D" id="1.10.510.10">
    <property type="entry name" value="Transferase(Phosphotransferase) domain 1"/>
    <property type="match status" value="1"/>
</dbReference>
<dbReference type="CDD" id="cd21037">
    <property type="entry name" value="MLKL_NTD"/>
    <property type="match status" value="1"/>
</dbReference>
<comment type="caution">
    <text evidence="3">The sequence shown here is derived from an EMBL/GenBank/DDBJ whole genome shotgun (WGS) entry which is preliminary data.</text>
</comment>
<dbReference type="SUPFAM" id="SSF81901">
    <property type="entry name" value="HCP-like"/>
    <property type="match status" value="1"/>
</dbReference>
<evidence type="ECO:0000313" key="4">
    <source>
        <dbReference type="Proteomes" id="UP000789706"/>
    </source>
</evidence>
<dbReference type="GO" id="GO:0005524">
    <property type="term" value="F:ATP binding"/>
    <property type="evidence" value="ECO:0007669"/>
    <property type="project" value="InterPro"/>
</dbReference>
<dbReference type="GO" id="GO:0007166">
    <property type="term" value="P:cell surface receptor signaling pathway"/>
    <property type="evidence" value="ECO:0007669"/>
    <property type="project" value="InterPro"/>
</dbReference>
<evidence type="ECO:0000256" key="1">
    <source>
        <dbReference type="SAM" id="MobiDB-lite"/>
    </source>
</evidence>
<sequence length="771" mass="88140">MSLRKLKKKLFKSSSRHHDESGLSTRSNSASTSEIFSEDSNQNVSSHKNTEEKEEQEEQTDILDDFEGVSNLAQPTSLVLDVCQFTASMGSTILDPVSKFFPIVGDVANILNQVIHIYDVAQHNKKICGVLLDRVTVADAAVRNLKIRRKEYISFFTKSNYLALKGFVNTIKEIKKFASEISQLSKISKYLRAESIDDTFRELAKKFDDHMNVLQFAITIDSKIQSAKDAQVIKEDLGIMKDFLGSIGSGITNMDNKVNEIVTIISTLNENFNNSVNHQPSADDPLNINDYEFDPNSVSSNKKVHRRTRKSDKIDLAFKELSIQDDPDITMNSVSVQVTILKKLQTCEEIIKFIGLCKDNDNLFLVTEWVDNGNLREFYKSRTDLDQKTKISFALDIARGLNFLASVQMLHRDLSSENILITLQKKAKIANFSFSRGISEATRNIKANIKNVRYTAPEKLRSQADYKNQKDYREHTYDTRCEVYSFGVLLWEIWELKIPYEDDDSIMSIRGKVIKGYREKFSPGVHPDYERLVSSSTCGAWNDDPRFRPNFTDMFLSLKRLFEAIMIQSESAKNSPNIKPIQIKKDENDIDSDCMLTIDYTSIGDMTLYEAIAKHEEITKNHEEDISIKESIWKCFEEYAALGDIDAKYWKGYYLYYNELKGPKELESQRTEEAMQLFKEAADEGNIPEAQLRYGNYLSKMGKKEKTLAPKYFQKAADNGNVMAMYNIGNMYYRGILVKKNIAEGERYLRLAACNQNKPAIELLDAVDAII</sequence>
<evidence type="ECO:0000259" key="2">
    <source>
        <dbReference type="PROSITE" id="PS50011"/>
    </source>
</evidence>
<dbReference type="GO" id="GO:0004674">
    <property type="term" value="F:protein serine/threonine kinase activity"/>
    <property type="evidence" value="ECO:0007669"/>
    <property type="project" value="TreeGrafter"/>
</dbReference>
<feature type="region of interest" description="Disordered" evidence="1">
    <location>
        <begin position="1"/>
        <end position="60"/>
    </location>
</feature>
<accession>A0A9N9G316</accession>
<name>A0A9N9G316_9GLOM</name>
<proteinExistence type="predicted"/>
<dbReference type="InterPro" id="IPR036537">
    <property type="entry name" value="Adaptor_Cbl_N_dom_sf"/>
</dbReference>
<dbReference type="Gene3D" id="1.25.40.10">
    <property type="entry name" value="Tetratricopeptide repeat domain"/>
    <property type="match status" value="1"/>
</dbReference>
<dbReference type="AlphaFoldDB" id="A0A9N9G316"/>
<protein>
    <submittedName>
        <fullName evidence="3">1894_t:CDS:1</fullName>
    </submittedName>
</protein>
<dbReference type="InterPro" id="IPR000719">
    <property type="entry name" value="Prot_kinase_dom"/>
</dbReference>
<dbReference type="Pfam" id="PF08238">
    <property type="entry name" value="Sel1"/>
    <property type="match status" value="3"/>
</dbReference>
<dbReference type="InterPro" id="IPR008266">
    <property type="entry name" value="Tyr_kinase_AS"/>
</dbReference>
<dbReference type="InterPro" id="IPR051681">
    <property type="entry name" value="Ser/Thr_Kinases-Pseudokinases"/>
</dbReference>
<feature type="domain" description="Protein kinase" evidence="2">
    <location>
        <begin position="241"/>
        <end position="562"/>
    </location>
</feature>
<feature type="compositionally biased region" description="Basic residues" evidence="1">
    <location>
        <begin position="1"/>
        <end position="15"/>
    </location>
</feature>
<dbReference type="OrthoDB" id="2314769at2759"/>
<dbReference type="InterPro" id="IPR001245">
    <property type="entry name" value="Ser-Thr/Tyr_kinase_cat_dom"/>
</dbReference>
<dbReference type="InterPro" id="IPR011990">
    <property type="entry name" value="TPR-like_helical_dom_sf"/>
</dbReference>
<gene>
    <name evidence="3" type="ORF">DEBURN_LOCUS8432</name>
</gene>
<dbReference type="SUPFAM" id="SSF56112">
    <property type="entry name" value="Protein kinase-like (PK-like)"/>
    <property type="match status" value="1"/>
</dbReference>
<dbReference type="Gene3D" id="1.20.930.20">
    <property type="entry name" value="Adaptor protein Cbl, N-terminal domain"/>
    <property type="match status" value="1"/>
</dbReference>
<feature type="compositionally biased region" description="Polar residues" evidence="1">
    <location>
        <begin position="22"/>
        <end position="47"/>
    </location>
</feature>
<dbReference type="InterPro" id="IPR006597">
    <property type="entry name" value="Sel1-like"/>
</dbReference>
<reference evidence="3" key="1">
    <citation type="submission" date="2021-06" db="EMBL/GenBank/DDBJ databases">
        <authorList>
            <person name="Kallberg Y."/>
            <person name="Tangrot J."/>
            <person name="Rosling A."/>
        </authorList>
    </citation>
    <scope>NUCLEOTIDE SEQUENCE</scope>
    <source>
        <strain evidence="3">AZ414A</strain>
    </source>
</reference>
<dbReference type="Proteomes" id="UP000789706">
    <property type="component" value="Unassembled WGS sequence"/>
</dbReference>
<organism evidence="3 4">
    <name type="scientific">Diversispora eburnea</name>
    <dbReference type="NCBI Taxonomy" id="1213867"/>
    <lineage>
        <taxon>Eukaryota</taxon>
        <taxon>Fungi</taxon>
        <taxon>Fungi incertae sedis</taxon>
        <taxon>Mucoromycota</taxon>
        <taxon>Glomeromycotina</taxon>
        <taxon>Glomeromycetes</taxon>
        <taxon>Diversisporales</taxon>
        <taxon>Diversisporaceae</taxon>
        <taxon>Diversispora</taxon>
    </lineage>
</organism>
<dbReference type="InterPro" id="IPR011009">
    <property type="entry name" value="Kinase-like_dom_sf"/>
</dbReference>
<dbReference type="SMART" id="SM00671">
    <property type="entry name" value="SEL1"/>
    <property type="match status" value="3"/>
</dbReference>
<keyword evidence="4" id="KW-1185">Reference proteome</keyword>
<dbReference type="EMBL" id="CAJVPK010001237">
    <property type="protein sequence ID" value="CAG8578086.1"/>
    <property type="molecule type" value="Genomic_DNA"/>
</dbReference>
<dbReference type="InterPro" id="IPR059179">
    <property type="entry name" value="MLKL-like_MCAfunc"/>
</dbReference>
<dbReference type="PANTHER" id="PTHR44329">
    <property type="entry name" value="SERINE/THREONINE-PROTEIN KINASE TNNI3K-RELATED"/>
    <property type="match status" value="1"/>
</dbReference>
<evidence type="ECO:0000313" key="3">
    <source>
        <dbReference type="EMBL" id="CAG8578086.1"/>
    </source>
</evidence>